<feature type="domain" description="Leucine-binding protein" evidence="4">
    <location>
        <begin position="40"/>
        <end position="293"/>
    </location>
</feature>
<evidence type="ECO:0000313" key="5">
    <source>
        <dbReference type="EMBL" id="MCB8876928.1"/>
    </source>
</evidence>
<keyword evidence="2 3" id="KW-0732">Signal</keyword>
<dbReference type="AlphaFoldDB" id="A0A963YTV1"/>
<reference evidence="5" key="2">
    <citation type="submission" date="2021-01" db="EMBL/GenBank/DDBJ databases">
        <authorList>
            <person name="Mieszkin S."/>
            <person name="Pouder E."/>
            <person name="Alain K."/>
        </authorList>
    </citation>
    <scope>NUCLEOTIDE SEQUENCE</scope>
    <source>
        <strain evidence="5">HW T2.11</strain>
    </source>
</reference>
<comment type="caution">
    <text evidence="5">The sequence shown here is derived from an EMBL/GenBank/DDBJ whole genome shotgun (WGS) entry which is preliminary data.</text>
</comment>
<feature type="signal peptide" evidence="3">
    <location>
        <begin position="1"/>
        <end position="28"/>
    </location>
</feature>
<evidence type="ECO:0000256" key="3">
    <source>
        <dbReference type="SAM" id="SignalP"/>
    </source>
</evidence>
<dbReference type="PANTHER" id="PTHR47235:SF1">
    <property type="entry name" value="BLR6548 PROTEIN"/>
    <property type="match status" value="1"/>
</dbReference>
<evidence type="ECO:0000256" key="2">
    <source>
        <dbReference type="ARBA" id="ARBA00022729"/>
    </source>
</evidence>
<evidence type="ECO:0000259" key="4">
    <source>
        <dbReference type="Pfam" id="PF13458"/>
    </source>
</evidence>
<dbReference type="PANTHER" id="PTHR47235">
    <property type="entry name" value="BLR6548 PROTEIN"/>
    <property type="match status" value="1"/>
</dbReference>
<gene>
    <name evidence="5" type="ORF">ASILVAE211_17170</name>
</gene>
<evidence type="ECO:0000313" key="6">
    <source>
        <dbReference type="Proteomes" id="UP000708298"/>
    </source>
</evidence>
<feature type="chain" id="PRO_5037546632" evidence="3">
    <location>
        <begin position="29"/>
        <end position="446"/>
    </location>
</feature>
<dbReference type="Pfam" id="PF13458">
    <property type="entry name" value="Peripla_BP_6"/>
    <property type="match status" value="1"/>
</dbReference>
<dbReference type="SUPFAM" id="SSF53822">
    <property type="entry name" value="Periplasmic binding protein-like I"/>
    <property type="match status" value="1"/>
</dbReference>
<accession>A0A963YTV1</accession>
<name>A0A963YTV1_9PROT</name>
<dbReference type="InterPro" id="IPR028081">
    <property type="entry name" value="Leu-bd"/>
</dbReference>
<organism evidence="5 6">
    <name type="scientific">Acidisoma silvae</name>
    <dbReference type="NCBI Taxonomy" id="2802396"/>
    <lineage>
        <taxon>Bacteria</taxon>
        <taxon>Pseudomonadati</taxon>
        <taxon>Pseudomonadota</taxon>
        <taxon>Alphaproteobacteria</taxon>
        <taxon>Acetobacterales</taxon>
        <taxon>Acidocellaceae</taxon>
        <taxon>Acidisoma</taxon>
    </lineage>
</organism>
<proteinExistence type="inferred from homology"/>
<dbReference type="CDD" id="cd06334">
    <property type="entry name" value="PBP1_ABC_ligand_binding-like"/>
    <property type="match status" value="1"/>
</dbReference>
<dbReference type="RefSeq" id="WP_227322587.1">
    <property type="nucleotide sequence ID" value="NZ_JAESVB010000009.1"/>
</dbReference>
<dbReference type="EMBL" id="JAESVB010000009">
    <property type="protein sequence ID" value="MCB8876928.1"/>
    <property type="molecule type" value="Genomic_DNA"/>
</dbReference>
<evidence type="ECO:0000256" key="1">
    <source>
        <dbReference type="ARBA" id="ARBA00010062"/>
    </source>
</evidence>
<reference evidence="5" key="1">
    <citation type="journal article" date="2021" name="Microorganisms">
        <title>Acidisoma silvae sp. nov. and Acidisomacellulosilytica sp. nov., Two Acidophilic Bacteria Isolated from Decaying Wood, Hydrolyzing Cellulose and Producing Poly-3-hydroxybutyrate.</title>
        <authorList>
            <person name="Mieszkin S."/>
            <person name="Pouder E."/>
            <person name="Uroz S."/>
            <person name="Simon-Colin C."/>
            <person name="Alain K."/>
        </authorList>
    </citation>
    <scope>NUCLEOTIDE SEQUENCE</scope>
    <source>
        <strain evidence="5">HW T2.11</strain>
    </source>
</reference>
<dbReference type="InterPro" id="IPR028082">
    <property type="entry name" value="Peripla_BP_I"/>
</dbReference>
<protein>
    <submittedName>
        <fullName evidence="5">ABC transporter substrate-binding protein</fullName>
    </submittedName>
</protein>
<comment type="similarity">
    <text evidence="1">Belongs to the leucine-binding protein family.</text>
</comment>
<sequence>MRIKRSLQTLAGVLAAASVGLSLAPAHAADHANEQLYPLFSYRTGPYAPAGIPQWGGIRDYFNYINSHGGIDGVKVLVQECETAYTLERAFECYERYKHGYQGAQVAALFDTSSGFDATISDEARADKLPVVSVAGGREDAVDGAVFPYQFPVLFDYWTESSIVINYIAKQLGGLDKLKGQKIATVYHDSGYGRDTIEPLAILAKKYGFIDIEIPVPDPGEQQQAQWQQIKQQGVNWVFLRAWGVMTPVAIKTAARVGFPSDHIIGDIWSGSEEDVKPAGSAAIGYKAVTVFPSGSNFAISQTLKKEIIDPGKSDLRDTSKFGSVYYNAGLVSAIIYSEVIHTGHEKFGNRPLTPAEGQWALEHLNITPERVAALGATGLLSPLKLTPEDHEGEPSAKIQQWDGHHWNVLTGWLNGDRALFHDAIFAKAAAYAKQKNLPPRPTLTN</sequence>
<dbReference type="Proteomes" id="UP000708298">
    <property type="component" value="Unassembled WGS sequence"/>
</dbReference>
<dbReference type="Gene3D" id="3.40.50.2300">
    <property type="match status" value="2"/>
</dbReference>
<keyword evidence="6" id="KW-1185">Reference proteome</keyword>